<reference evidence="1" key="1">
    <citation type="submission" date="2017-08" db="EMBL/GenBank/DDBJ databases">
        <title>Microbulbifer marisrubri sp. nov., a halophilic alphaproteobacterium isolated from marine sediment of the Yellow Sea, China.</title>
        <authorList>
            <person name="Zhang G."/>
            <person name="Xiong Q."/>
        </authorList>
    </citation>
    <scope>NUCLEOTIDE SEQUENCE [LARGE SCALE GENOMIC DNA]</scope>
    <source>
        <strain evidence="1">WRN-8</strain>
    </source>
</reference>
<sequence length="637" mass="72428">MAKKKKSKIQSVDTAKYDFSAPGSYFKTNFGYDEDLVEVYSLNIKVSALHRDFKVFEELNNVQDWPISTLIQRELDHKRASQIAHDYLLAKGNTKYFPPLIAVLIPTDDSYIPTDTYDEADSDGLKALSSSVFTPYSYEDEGYQQPDSPVGGIYNIEFDEERGDLVWDRNKVSAVIIDGQHRYKALQEAVAIDKSFNECSLTITLIDLIGICERTDKAPTAVARDLFVTINHTPVEVDESRLVIMDDRDALSTFTQALIDDSNDGFDPVLPPELIDWECEGGKHRSNNSISGVLVIRQVLLSAMFDGAKLSSVDDRINQRNVKKWLKKIDTWLLPDPQIEAQFGKSECLSSLYASAVSDADNDTDDEEESSFLFSYSAKVASLLKNRFKELYLPSIRYVYRNLGPYADLINYAEEHGVLTTHSELNEYYRSFRGRREKLRKDNKSLAKKIDQYEKGFEEISSTNIFYTVMGQKAVFKCLFENFLDRAGYDTQELLDATKEFVELFNDLYEVLCPAKSPLESLFALSFEVSSKSKPIVKSSNVGKEFWRGILKKINGEIDYGKPAVNLLNSIIVDLITSVEDGVSFTFSDREKLISKHEKMLEKQGIIEDYDERSEVAQKVVAFKESIITEKVKVLFE</sequence>
<dbReference type="Proteomes" id="UP000218427">
    <property type="component" value="Unassembled WGS sequence"/>
</dbReference>
<proteinExistence type="predicted"/>
<protein>
    <recommendedName>
        <fullName evidence="3">DGQHR domain-containing protein</fullName>
    </recommendedName>
</protein>
<accession>A0ABX4HZL6</accession>
<evidence type="ECO:0008006" key="3">
    <source>
        <dbReference type="Google" id="ProtNLM"/>
    </source>
</evidence>
<name>A0ABX4HZL6_9GAMM</name>
<gene>
    <name evidence="1" type="ORF">AWR36_010495</name>
</gene>
<dbReference type="RefSeq" id="WP_067084522.1">
    <property type="nucleotide sequence ID" value="NZ_LRFG02000003.1"/>
</dbReference>
<organism evidence="1 2">
    <name type="scientific">Microbulbifer flavimaris</name>
    <dbReference type="NCBI Taxonomy" id="1781068"/>
    <lineage>
        <taxon>Bacteria</taxon>
        <taxon>Pseudomonadati</taxon>
        <taxon>Pseudomonadota</taxon>
        <taxon>Gammaproteobacteria</taxon>
        <taxon>Cellvibrionales</taxon>
        <taxon>Microbulbiferaceae</taxon>
        <taxon>Microbulbifer</taxon>
    </lineage>
</organism>
<dbReference type="EMBL" id="LRFG02000003">
    <property type="protein sequence ID" value="PCO05147.1"/>
    <property type="molecule type" value="Genomic_DNA"/>
</dbReference>
<keyword evidence="2" id="KW-1185">Reference proteome</keyword>
<evidence type="ECO:0000313" key="1">
    <source>
        <dbReference type="EMBL" id="PCO05147.1"/>
    </source>
</evidence>
<comment type="caution">
    <text evidence="1">The sequence shown here is derived from an EMBL/GenBank/DDBJ whole genome shotgun (WGS) entry which is preliminary data.</text>
</comment>
<evidence type="ECO:0000313" key="2">
    <source>
        <dbReference type="Proteomes" id="UP000218427"/>
    </source>
</evidence>